<dbReference type="InParanoid" id="A0A2P6NCZ2"/>
<evidence type="ECO:0000256" key="1">
    <source>
        <dbReference type="SAM" id="MobiDB-lite"/>
    </source>
</evidence>
<feature type="non-terminal residue" evidence="2">
    <location>
        <position position="355"/>
    </location>
</feature>
<dbReference type="Proteomes" id="UP000241769">
    <property type="component" value="Unassembled WGS sequence"/>
</dbReference>
<comment type="caution">
    <text evidence="2">The sequence shown here is derived from an EMBL/GenBank/DDBJ whole genome shotgun (WGS) entry which is preliminary data.</text>
</comment>
<organism evidence="2 3">
    <name type="scientific">Planoprotostelium fungivorum</name>
    <dbReference type="NCBI Taxonomy" id="1890364"/>
    <lineage>
        <taxon>Eukaryota</taxon>
        <taxon>Amoebozoa</taxon>
        <taxon>Evosea</taxon>
        <taxon>Variosea</taxon>
        <taxon>Cavosteliida</taxon>
        <taxon>Cavosteliaceae</taxon>
        <taxon>Planoprotostelium</taxon>
    </lineage>
</organism>
<dbReference type="EMBL" id="MDYQ01000117">
    <property type="protein sequence ID" value="PRP81818.1"/>
    <property type="molecule type" value="Genomic_DNA"/>
</dbReference>
<reference evidence="2 3" key="1">
    <citation type="journal article" date="2018" name="Genome Biol. Evol.">
        <title>Multiple Roots of Fruiting Body Formation in Amoebozoa.</title>
        <authorList>
            <person name="Hillmann F."/>
            <person name="Forbes G."/>
            <person name="Novohradska S."/>
            <person name="Ferling I."/>
            <person name="Riege K."/>
            <person name="Groth M."/>
            <person name="Westermann M."/>
            <person name="Marz M."/>
            <person name="Spaller T."/>
            <person name="Winckler T."/>
            <person name="Schaap P."/>
            <person name="Glockner G."/>
        </authorList>
    </citation>
    <scope>NUCLEOTIDE SEQUENCE [LARGE SCALE GENOMIC DNA]</scope>
    <source>
        <strain evidence="2 3">Jena</strain>
    </source>
</reference>
<keyword evidence="3" id="KW-1185">Reference proteome</keyword>
<dbReference type="AlphaFoldDB" id="A0A2P6NCZ2"/>
<accession>A0A2P6NCZ2</accession>
<proteinExistence type="predicted"/>
<name>A0A2P6NCZ2_9EUKA</name>
<feature type="region of interest" description="Disordered" evidence="1">
    <location>
        <begin position="288"/>
        <end position="355"/>
    </location>
</feature>
<evidence type="ECO:0000313" key="2">
    <source>
        <dbReference type="EMBL" id="PRP81818.1"/>
    </source>
</evidence>
<gene>
    <name evidence="2" type="ORF">PROFUN_10807</name>
</gene>
<sequence length="355" mass="41621">MVFYGWFPFKRLEEHFPHQSRQNWSAQIETSVEGMDGLMQLNQLIKERNAYAHEPLSSVNELIEAIENQEETDRVILRGWFRRVCMKDTPSIQVQELGVDTIPKLPIDISFEELMKKLWGHTRQPDWTEWTTNWVRWATHKEAEELKRLYHVDDLDAVPEMRLAVTHSLHVDQLRATVEHLQGLVDHIESERTDLQIKLFQSQKENINLHHRIIETEMTNTCLQFKMRCMEERQRGVYKKRKVAVAEELIVEAYMIPASQISKYDGMIEPNNLSFIISVLPELRVSQNSTNTNPTVAVVERPRTSTNNNNGPAHGTGGREDRNGRRDDRDHPRNNRRNNDNRRNDRNDRNNASKG</sequence>
<protein>
    <submittedName>
        <fullName evidence="2">Uncharacterized protein</fullName>
    </submittedName>
</protein>
<feature type="compositionally biased region" description="Basic and acidic residues" evidence="1">
    <location>
        <begin position="317"/>
        <end position="355"/>
    </location>
</feature>
<evidence type="ECO:0000313" key="3">
    <source>
        <dbReference type="Proteomes" id="UP000241769"/>
    </source>
</evidence>